<dbReference type="EMBL" id="CACSLK010012206">
    <property type="protein sequence ID" value="CAA0813907.1"/>
    <property type="molecule type" value="Genomic_DNA"/>
</dbReference>
<protein>
    <submittedName>
        <fullName evidence="1">Uncharacterized conserved protein (UCP012943)</fullName>
    </submittedName>
</protein>
<name>A0A9N7MKU2_STRHE</name>
<dbReference type="PANTHER" id="PTHR33625:SF4">
    <property type="entry name" value="OS08G0179900 PROTEIN"/>
    <property type="match status" value="1"/>
</dbReference>
<keyword evidence="2" id="KW-1185">Reference proteome</keyword>
<sequence>MGGGAFRAASKLAGIAATTGSIRGIAAERFPLSAARKASSVFPAATTVEDVNLVAEAGVQRPCSGIDDWVFAGGEKDDLPSGGEPLPRVVFGGVPSLQEAKEATSELTVALDNAYLSSPNSVGCKSSVGSENDCIMSLTNKQDDDVKACVSSDVAVPAPAIMAFRFLHENPMAQNVVASIACDPNVWNAVLQNNELQDFLQSQRACSFSERTLNVKLVDGSDFPDCSSTKSTDEAPGPGGGFTDFLQRIKSTVIDMMNSLSDYFTSFFGGKGVSGVFVNADGTARLNGETVMERSFMGLAVMAILVILLKRA</sequence>
<evidence type="ECO:0000313" key="2">
    <source>
        <dbReference type="Proteomes" id="UP001153555"/>
    </source>
</evidence>
<evidence type="ECO:0000313" key="1">
    <source>
        <dbReference type="EMBL" id="CAA0813907.1"/>
    </source>
</evidence>
<dbReference type="Proteomes" id="UP001153555">
    <property type="component" value="Unassembled WGS sequence"/>
</dbReference>
<organism evidence="1 2">
    <name type="scientific">Striga hermonthica</name>
    <name type="common">Purple witchweed</name>
    <name type="synonym">Buchnera hermonthica</name>
    <dbReference type="NCBI Taxonomy" id="68872"/>
    <lineage>
        <taxon>Eukaryota</taxon>
        <taxon>Viridiplantae</taxon>
        <taxon>Streptophyta</taxon>
        <taxon>Embryophyta</taxon>
        <taxon>Tracheophyta</taxon>
        <taxon>Spermatophyta</taxon>
        <taxon>Magnoliopsida</taxon>
        <taxon>eudicotyledons</taxon>
        <taxon>Gunneridae</taxon>
        <taxon>Pentapetalae</taxon>
        <taxon>asterids</taxon>
        <taxon>lamiids</taxon>
        <taxon>Lamiales</taxon>
        <taxon>Orobanchaceae</taxon>
        <taxon>Buchnereae</taxon>
        <taxon>Striga</taxon>
    </lineage>
</organism>
<dbReference type="AlphaFoldDB" id="A0A9N7MKU2"/>
<dbReference type="PANTHER" id="PTHR33625">
    <property type="entry name" value="OS08G0179900 PROTEIN"/>
    <property type="match status" value="1"/>
</dbReference>
<accession>A0A9N7MKU2</accession>
<gene>
    <name evidence="1" type="ORF">SHERM_14248</name>
</gene>
<comment type="caution">
    <text evidence="1">The sequence shown here is derived from an EMBL/GenBank/DDBJ whole genome shotgun (WGS) entry which is preliminary data.</text>
</comment>
<proteinExistence type="predicted"/>
<dbReference type="OrthoDB" id="659599at2759"/>
<reference evidence="1" key="1">
    <citation type="submission" date="2019-12" db="EMBL/GenBank/DDBJ databases">
        <authorList>
            <person name="Scholes J."/>
        </authorList>
    </citation>
    <scope>NUCLEOTIDE SEQUENCE</scope>
</reference>